<reference evidence="3" key="2">
    <citation type="submission" date="2013-10" db="EMBL/GenBank/DDBJ databases">
        <authorList>
            <person name="Aslett M."/>
        </authorList>
    </citation>
    <scope>NUCLEOTIDE SEQUENCE [LARGE SCALE GENOMIC DNA]</scope>
    <source>
        <strain evidence="3">Houghton</strain>
    </source>
</reference>
<proteinExistence type="predicted"/>
<evidence type="ECO:0000313" key="3">
    <source>
        <dbReference type="EMBL" id="CDI87920.1"/>
    </source>
</evidence>
<keyword evidence="1" id="KW-0175">Coiled coil</keyword>
<name>U6H629_9EIME</name>
<feature type="region of interest" description="Disordered" evidence="2">
    <location>
        <begin position="157"/>
        <end position="222"/>
    </location>
</feature>
<dbReference type="AlphaFoldDB" id="U6H629"/>
<keyword evidence="4" id="KW-1185">Reference proteome</keyword>
<evidence type="ECO:0000256" key="1">
    <source>
        <dbReference type="SAM" id="Coils"/>
    </source>
</evidence>
<sequence length="440" mass="48959">MRMPGEFEAATELLNLRPGQDATGHSLPTAKETVILQVLELQRMMDTRMEQMQRQMSRIELQLQELRWQLQRNQSQEQQQQPFPLQWQAQQGLYHHQQQQHLPWQHPLWEQQQRQFLPWGHMHWQQQQQQFSLQQTQQQQNLLQHEQHYSRLPQWTENQQATQPQEPSQAAQGQEQQQTRQQKGQHVPPRDERGQQTERGGRKRKHEEEPRIMQQEQQQLLQPADPLSAFSPEEWIDPGSPGQEIYNPRTSQQELQYSAVAEPGLSTSQDHSTHLTSRYQLVTVAASRTAAAGALRDEATVAAFEGAALAGAAARPSTFEDMSVKAISGLPPPPLAASPAAVAGASREEVAGAAAGGAGAPSAGAKADVTAADAAAGSAFAVSVSTEETKEVRVTQGSTSSGRPCSAGEEGFAARGYIRFGKRNTKYNRARNYPSKSKPV</sequence>
<organism evidence="3 4">
    <name type="scientific">Eimeria praecox</name>
    <dbReference type="NCBI Taxonomy" id="51316"/>
    <lineage>
        <taxon>Eukaryota</taxon>
        <taxon>Sar</taxon>
        <taxon>Alveolata</taxon>
        <taxon>Apicomplexa</taxon>
        <taxon>Conoidasida</taxon>
        <taxon>Coccidia</taxon>
        <taxon>Eucoccidiorida</taxon>
        <taxon>Eimeriorina</taxon>
        <taxon>Eimeriidae</taxon>
        <taxon>Eimeria</taxon>
    </lineage>
</organism>
<gene>
    <name evidence="3" type="ORF">EPH_0069160</name>
</gene>
<evidence type="ECO:0000313" key="4">
    <source>
        <dbReference type="Proteomes" id="UP000018201"/>
    </source>
</evidence>
<reference evidence="3" key="1">
    <citation type="submission" date="2013-10" db="EMBL/GenBank/DDBJ databases">
        <title>Genomic analysis of the causative agents of coccidiosis in chickens.</title>
        <authorList>
            <person name="Reid A.J."/>
            <person name="Blake D."/>
            <person name="Billington K."/>
            <person name="Browne H."/>
            <person name="Dunn M."/>
            <person name="Hung S."/>
            <person name="Kawahara F."/>
            <person name="Miranda-Saavedra D."/>
            <person name="Mourier T."/>
            <person name="Nagra H."/>
            <person name="Otto T.D."/>
            <person name="Rawlings N."/>
            <person name="Sanchez A."/>
            <person name="Sanders M."/>
            <person name="Subramaniam C."/>
            <person name="Tay Y."/>
            <person name="Dear P."/>
            <person name="Doerig C."/>
            <person name="Gruber A."/>
            <person name="Parkinson J."/>
            <person name="Shirley M."/>
            <person name="Wan K.L."/>
            <person name="Berriman M."/>
            <person name="Tomley F."/>
            <person name="Pain A."/>
        </authorList>
    </citation>
    <scope>NUCLEOTIDE SEQUENCE [LARGE SCALE GENOMIC DNA]</scope>
    <source>
        <strain evidence="3">Houghton</strain>
    </source>
</reference>
<feature type="region of interest" description="Disordered" evidence="2">
    <location>
        <begin position="386"/>
        <end position="409"/>
    </location>
</feature>
<feature type="coiled-coil region" evidence="1">
    <location>
        <begin position="49"/>
        <end position="76"/>
    </location>
</feature>
<dbReference type="EMBL" id="HG708705">
    <property type="protein sequence ID" value="CDI87920.1"/>
    <property type="molecule type" value="Genomic_DNA"/>
</dbReference>
<dbReference type="Proteomes" id="UP000018201">
    <property type="component" value="Unassembled WGS sequence"/>
</dbReference>
<feature type="compositionally biased region" description="Basic and acidic residues" evidence="2">
    <location>
        <begin position="188"/>
        <end position="211"/>
    </location>
</feature>
<dbReference type="VEuPathDB" id="ToxoDB:EPH_0069160"/>
<feature type="compositionally biased region" description="Low complexity" evidence="2">
    <location>
        <begin position="163"/>
        <end position="185"/>
    </location>
</feature>
<accession>U6H629</accession>
<protein>
    <submittedName>
        <fullName evidence="3">Uncharacterized protein</fullName>
    </submittedName>
</protein>
<evidence type="ECO:0000256" key="2">
    <source>
        <dbReference type="SAM" id="MobiDB-lite"/>
    </source>
</evidence>